<gene>
    <name evidence="2" type="ORF">PT974_10132</name>
</gene>
<evidence type="ECO:0000313" key="2">
    <source>
        <dbReference type="EMBL" id="KAK5988646.1"/>
    </source>
</evidence>
<dbReference type="Proteomes" id="UP001338125">
    <property type="component" value="Unassembled WGS sequence"/>
</dbReference>
<name>A0ABR0S907_9HYPO</name>
<evidence type="ECO:0000313" key="3">
    <source>
        <dbReference type="Proteomes" id="UP001338125"/>
    </source>
</evidence>
<evidence type="ECO:0000256" key="1">
    <source>
        <dbReference type="SAM" id="MobiDB-lite"/>
    </source>
</evidence>
<comment type="caution">
    <text evidence="2">The sequence shown here is derived from an EMBL/GenBank/DDBJ whole genome shotgun (WGS) entry which is preliminary data.</text>
</comment>
<protein>
    <submittedName>
        <fullName evidence="2">Uncharacterized protein</fullName>
    </submittedName>
</protein>
<feature type="compositionally biased region" description="Low complexity" evidence="1">
    <location>
        <begin position="67"/>
        <end position="76"/>
    </location>
</feature>
<dbReference type="EMBL" id="JAVFKD010000015">
    <property type="protein sequence ID" value="KAK5988646.1"/>
    <property type="molecule type" value="Genomic_DNA"/>
</dbReference>
<organism evidence="2 3">
    <name type="scientific">Cladobotryum mycophilum</name>
    <dbReference type="NCBI Taxonomy" id="491253"/>
    <lineage>
        <taxon>Eukaryota</taxon>
        <taxon>Fungi</taxon>
        <taxon>Dikarya</taxon>
        <taxon>Ascomycota</taxon>
        <taxon>Pezizomycotina</taxon>
        <taxon>Sordariomycetes</taxon>
        <taxon>Hypocreomycetidae</taxon>
        <taxon>Hypocreales</taxon>
        <taxon>Hypocreaceae</taxon>
        <taxon>Cladobotryum</taxon>
    </lineage>
</organism>
<proteinExistence type="predicted"/>
<keyword evidence="3" id="KW-1185">Reference proteome</keyword>
<feature type="region of interest" description="Disordered" evidence="1">
    <location>
        <begin position="47"/>
        <end position="123"/>
    </location>
</feature>
<reference evidence="2 3" key="1">
    <citation type="submission" date="2024-01" db="EMBL/GenBank/DDBJ databases">
        <title>Complete genome of Cladobotryum mycophilum ATHUM6906.</title>
        <authorList>
            <person name="Christinaki A.C."/>
            <person name="Myridakis A.I."/>
            <person name="Kouvelis V.N."/>
        </authorList>
    </citation>
    <scope>NUCLEOTIDE SEQUENCE [LARGE SCALE GENOMIC DNA]</scope>
    <source>
        <strain evidence="2 3">ATHUM6906</strain>
    </source>
</reference>
<sequence>MSSASIAGHSAAEIMGFLGDHELQRQRFWSTGGSNLQTGLRTIYPSNLQLSEQGDRQVRGFKRRQSSHGSSESQSSIFDGADEESQSSFSSAPSQTGPELPNRERPTLPFFDSPLVESTHAGRQGPSLPCEFLWYDNCEESFGLTGYDAWVEHMLTQHLDRTLPRKLICWICEENFEARSDLREEKKINYRERICHIAEHFRGVKQFRISVQIISSSTIFTIII</sequence>
<accession>A0ABR0S907</accession>